<evidence type="ECO:0000256" key="2">
    <source>
        <dbReference type="ARBA" id="ARBA00022670"/>
    </source>
</evidence>
<evidence type="ECO:0000256" key="1">
    <source>
        <dbReference type="ARBA" id="ARBA00007447"/>
    </source>
</evidence>
<keyword evidence="2" id="KW-0645">Protease</keyword>
<dbReference type="PROSITE" id="PS51767">
    <property type="entry name" value="PEPTIDASE_A1"/>
    <property type="match status" value="1"/>
</dbReference>
<dbReference type="Pfam" id="PF14541">
    <property type="entry name" value="TAXi_C"/>
    <property type="match status" value="1"/>
</dbReference>
<dbReference type="CDD" id="cd05476">
    <property type="entry name" value="pepsin_A_like_plant"/>
    <property type="match status" value="1"/>
</dbReference>
<accession>A0A2N9FKB9</accession>
<evidence type="ECO:0000313" key="8">
    <source>
        <dbReference type="EMBL" id="SPC87643.1"/>
    </source>
</evidence>
<dbReference type="AlphaFoldDB" id="A0A2N9FKB9"/>
<dbReference type="PANTHER" id="PTHR13683:SF875">
    <property type="entry name" value="EUKARYOTIC ASPARTYL PROTEASE FAMILY PROTEIN"/>
    <property type="match status" value="1"/>
</dbReference>
<sequence length="487" mass="52122">MRPFIPFIFVLAVVVVPVVYCVLLPLERAFPLTHHGLELDQLRARDRARHARLLQGSVSGGVVDFPLQGSSDPYVAGLYYTKVKLGSPPKEFNVQIDTGSDILWVTCNSCSDCPQSSALGIQLNFFDSASSSSAALVNCSDPMCTSAATVCSSQSNQCSYSFQFKDGSGTSGYYVSDAMYLDMILGQSLIANSTATIVFGCSTYQSGSLTDPDQAVDGIFGFGPGELSVISQLSSRAITPKVFSHCLKGDGNGGGILVLGEILEPGIIYSPLVPSQRHYNLYLQSISVNGKLLPIDPAAFATSNNRGTIVDSGTTLALLVAEAYDPFVSSITAIVQQYATPTTSKGQCYLVSTSVAEIFPLVSLNFASGASMVLKPEEYLVQNHASFTPGGAAMWCIGFQRSQGLTVLGDLVLKDKILVYDLAHQRIGWANYDCSLSVNVSITSGKEFLNAGQLSASSELIPTSIMGLLMQMLLLKQFQFGNLNHRF</sequence>
<evidence type="ECO:0000256" key="3">
    <source>
        <dbReference type="ARBA" id="ARBA00022750"/>
    </source>
</evidence>
<feature type="domain" description="Peptidase A1" evidence="7">
    <location>
        <begin position="79"/>
        <end position="430"/>
    </location>
</feature>
<dbReference type="Pfam" id="PF14543">
    <property type="entry name" value="TAXi_N"/>
    <property type="match status" value="1"/>
</dbReference>
<dbReference type="InterPro" id="IPR032799">
    <property type="entry name" value="TAXi_C"/>
</dbReference>
<dbReference type="FunFam" id="2.40.70.10:FF:000020">
    <property type="entry name" value="Aspartic proteinase-like protein 2"/>
    <property type="match status" value="1"/>
</dbReference>
<evidence type="ECO:0000256" key="6">
    <source>
        <dbReference type="PIRSR" id="PIRSR601461-1"/>
    </source>
</evidence>
<dbReference type="InterPro" id="IPR001461">
    <property type="entry name" value="Aspartic_peptidase_A1"/>
</dbReference>
<dbReference type="Gene3D" id="2.40.70.10">
    <property type="entry name" value="Acid Proteases"/>
    <property type="match status" value="2"/>
</dbReference>
<dbReference type="GO" id="GO:0004190">
    <property type="term" value="F:aspartic-type endopeptidase activity"/>
    <property type="evidence" value="ECO:0007669"/>
    <property type="project" value="UniProtKB-KW"/>
</dbReference>
<organism evidence="8">
    <name type="scientific">Fagus sylvatica</name>
    <name type="common">Beechnut</name>
    <dbReference type="NCBI Taxonomy" id="28930"/>
    <lineage>
        <taxon>Eukaryota</taxon>
        <taxon>Viridiplantae</taxon>
        <taxon>Streptophyta</taxon>
        <taxon>Embryophyta</taxon>
        <taxon>Tracheophyta</taxon>
        <taxon>Spermatophyta</taxon>
        <taxon>Magnoliopsida</taxon>
        <taxon>eudicotyledons</taxon>
        <taxon>Gunneridae</taxon>
        <taxon>Pentapetalae</taxon>
        <taxon>rosids</taxon>
        <taxon>fabids</taxon>
        <taxon>Fagales</taxon>
        <taxon>Fagaceae</taxon>
        <taxon>Fagus</taxon>
    </lineage>
</organism>
<dbReference type="InterPro" id="IPR032861">
    <property type="entry name" value="TAXi_N"/>
</dbReference>
<proteinExistence type="inferred from homology"/>
<name>A0A2N9FKB9_FAGSY</name>
<dbReference type="PRINTS" id="PR00792">
    <property type="entry name" value="PEPSIN"/>
</dbReference>
<dbReference type="SUPFAM" id="SSF50630">
    <property type="entry name" value="Acid proteases"/>
    <property type="match status" value="1"/>
</dbReference>
<evidence type="ECO:0000259" key="7">
    <source>
        <dbReference type="PROSITE" id="PS51767"/>
    </source>
</evidence>
<reference evidence="8" key="1">
    <citation type="submission" date="2018-02" db="EMBL/GenBank/DDBJ databases">
        <authorList>
            <person name="Cohen D.B."/>
            <person name="Kent A.D."/>
        </authorList>
    </citation>
    <scope>NUCLEOTIDE SEQUENCE</scope>
</reference>
<dbReference type="GO" id="GO:0006508">
    <property type="term" value="P:proteolysis"/>
    <property type="evidence" value="ECO:0007669"/>
    <property type="project" value="UniProtKB-KW"/>
</dbReference>
<evidence type="ECO:0000256" key="4">
    <source>
        <dbReference type="ARBA" id="ARBA00022801"/>
    </source>
</evidence>
<dbReference type="EMBL" id="OIVN01000935">
    <property type="protein sequence ID" value="SPC87643.1"/>
    <property type="molecule type" value="Genomic_DNA"/>
</dbReference>
<feature type="active site" evidence="6">
    <location>
        <position position="97"/>
    </location>
</feature>
<dbReference type="InterPro" id="IPR034161">
    <property type="entry name" value="Pepsin-like_plant"/>
</dbReference>
<keyword evidence="5" id="KW-0325">Glycoprotein</keyword>
<gene>
    <name evidence="8" type="ORF">FSB_LOCUS15525</name>
</gene>
<keyword evidence="3" id="KW-0064">Aspartyl protease</keyword>
<dbReference type="InterPro" id="IPR021109">
    <property type="entry name" value="Peptidase_aspartic_dom_sf"/>
</dbReference>
<feature type="active site" evidence="6">
    <location>
        <position position="311"/>
    </location>
</feature>
<keyword evidence="4" id="KW-0378">Hydrolase</keyword>
<protein>
    <recommendedName>
        <fullName evidence="7">Peptidase A1 domain-containing protein</fullName>
    </recommendedName>
</protein>
<dbReference type="InterPro" id="IPR033121">
    <property type="entry name" value="PEPTIDASE_A1"/>
</dbReference>
<evidence type="ECO:0000256" key="5">
    <source>
        <dbReference type="ARBA" id="ARBA00023180"/>
    </source>
</evidence>
<dbReference type="FunFam" id="2.40.70.10:FF:000018">
    <property type="entry name" value="Aspartic proteinase-like protein 2"/>
    <property type="match status" value="1"/>
</dbReference>
<dbReference type="PANTHER" id="PTHR13683">
    <property type="entry name" value="ASPARTYL PROTEASES"/>
    <property type="match status" value="1"/>
</dbReference>
<comment type="similarity">
    <text evidence="1">Belongs to the peptidase A1 family.</text>
</comment>